<comment type="caution">
    <text evidence="1">The sequence shown here is derived from an EMBL/GenBank/DDBJ whole genome shotgun (WGS) entry which is preliminary data.</text>
</comment>
<organism evidence="1 2">
    <name type="scientific">Candidatus Woesebacteria bacterium RIFOXYD1_FULL_43_18</name>
    <dbReference type="NCBI Taxonomy" id="1802551"/>
    <lineage>
        <taxon>Bacteria</taxon>
        <taxon>Candidatus Woeseibacteriota</taxon>
    </lineage>
</organism>
<dbReference type="Proteomes" id="UP000177596">
    <property type="component" value="Unassembled WGS sequence"/>
</dbReference>
<sequence length="134" mass="14988">MKKHLFLTIITMVIFVFVGIGSVQVKAAEGHQVFLPLIMKPYPEPQCNIVVTTYAPNFVTFDISCQNAPDGWAHIQFDTLGQDGASTDIEMINGVAFTDHYYPWPFTSFTARLTVTGLNGGGYDFDIPVYVYWP</sequence>
<dbReference type="EMBL" id="MGIL01000022">
    <property type="protein sequence ID" value="OGM87699.1"/>
    <property type="molecule type" value="Genomic_DNA"/>
</dbReference>
<evidence type="ECO:0000313" key="1">
    <source>
        <dbReference type="EMBL" id="OGM87699.1"/>
    </source>
</evidence>
<evidence type="ECO:0000313" key="2">
    <source>
        <dbReference type="Proteomes" id="UP000177596"/>
    </source>
</evidence>
<protein>
    <submittedName>
        <fullName evidence="1">Uncharacterized protein</fullName>
    </submittedName>
</protein>
<gene>
    <name evidence="1" type="ORF">A2573_00310</name>
</gene>
<proteinExistence type="predicted"/>
<accession>A0A1F8DI30</accession>
<reference evidence="1 2" key="1">
    <citation type="journal article" date="2016" name="Nat. Commun.">
        <title>Thousands of microbial genomes shed light on interconnected biogeochemical processes in an aquifer system.</title>
        <authorList>
            <person name="Anantharaman K."/>
            <person name="Brown C.T."/>
            <person name="Hug L.A."/>
            <person name="Sharon I."/>
            <person name="Castelle C.J."/>
            <person name="Probst A.J."/>
            <person name="Thomas B.C."/>
            <person name="Singh A."/>
            <person name="Wilkins M.J."/>
            <person name="Karaoz U."/>
            <person name="Brodie E.L."/>
            <person name="Williams K.H."/>
            <person name="Hubbard S.S."/>
            <person name="Banfield J.F."/>
        </authorList>
    </citation>
    <scope>NUCLEOTIDE SEQUENCE [LARGE SCALE GENOMIC DNA]</scope>
</reference>
<dbReference type="AlphaFoldDB" id="A0A1F8DI30"/>
<name>A0A1F8DI30_9BACT</name>